<feature type="binding site" evidence="10">
    <location>
        <position position="315"/>
    </location>
    <ligand>
        <name>[4Fe-4S] cluster</name>
        <dbReference type="ChEBI" id="CHEBI:49883"/>
    </ligand>
</feature>
<dbReference type="EMBL" id="DF237126">
    <property type="protein sequence ID" value="GAQ84139.1"/>
    <property type="molecule type" value="Genomic_DNA"/>
</dbReference>
<evidence type="ECO:0000256" key="9">
    <source>
        <dbReference type="ARBA" id="ARBA00023128"/>
    </source>
</evidence>
<evidence type="ECO:0000259" key="12">
    <source>
        <dbReference type="Pfam" id="PF20922"/>
    </source>
</evidence>
<keyword evidence="9 10" id="KW-0496">Mitochondrion</keyword>
<proteinExistence type="inferred from homology"/>
<dbReference type="Gene3D" id="3.40.50.150">
    <property type="entry name" value="Vaccinia Virus protein VP39"/>
    <property type="match status" value="1"/>
</dbReference>
<keyword evidence="8 10" id="KW-0411">Iron-sulfur</keyword>
<dbReference type="OrthoDB" id="311633at2759"/>
<dbReference type="AlphaFoldDB" id="A0A1Y1I3Y4"/>
<dbReference type="GO" id="GO:0005758">
    <property type="term" value="C:mitochondrial intermembrane space"/>
    <property type="evidence" value="ECO:0007669"/>
    <property type="project" value="UniProtKB-SubCell"/>
</dbReference>
<comment type="cofactor">
    <cofactor evidence="10">
        <name>[2Fe-2S] cluster</name>
        <dbReference type="ChEBI" id="CHEBI:190135"/>
    </cofactor>
</comment>
<evidence type="ECO:0000256" key="4">
    <source>
        <dbReference type="ARBA" id="ARBA00022490"/>
    </source>
</evidence>
<keyword evidence="5 10" id="KW-0001">2Fe-2S</keyword>
<keyword evidence="6 10" id="KW-0479">Metal-binding</keyword>
<comment type="domain">
    <text evidence="10">The N-terminal domain has structural similarity with S-adenosyl-L-methionine-dependent methyltransferases, but does not bind S-adenosyl-L-methionine. It is required for correct assembly of the 2 Fe-S clusters.</text>
</comment>
<keyword evidence="3 10" id="KW-0004">4Fe-4S</keyword>
<evidence type="ECO:0000313" key="14">
    <source>
        <dbReference type="Proteomes" id="UP000054558"/>
    </source>
</evidence>
<evidence type="ECO:0000256" key="7">
    <source>
        <dbReference type="ARBA" id="ARBA00023004"/>
    </source>
</evidence>
<comment type="cofactor">
    <cofactor evidence="1 10">
        <name>[4Fe-4S] cluster</name>
        <dbReference type="ChEBI" id="CHEBI:49883"/>
    </cofactor>
</comment>
<dbReference type="InterPro" id="IPR007785">
    <property type="entry name" value="Anamorsin"/>
</dbReference>
<reference evidence="13 14" key="1">
    <citation type="journal article" date="2014" name="Nat. Commun.">
        <title>Klebsormidium flaccidum genome reveals primary factors for plant terrestrial adaptation.</title>
        <authorList>
            <person name="Hori K."/>
            <person name="Maruyama F."/>
            <person name="Fujisawa T."/>
            <person name="Togashi T."/>
            <person name="Yamamoto N."/>
            <person name="Seo M."/>
            <person name="Sato S."/>
            <person name="Yamada T."/>
            <person name="Mori H."/>
            <person name="Tajima N."/>
            <person name="Moriyama T."/>
            <person name="Ikeuchi M."/>
            <person name="Watanabe M."/>
            <person name="Wada H."/>
            <person name="Kobayashi K."/>
            <person name="Saito M."/>
            <person name="Masuda T."/>
            <person name="Sasaki-Sekimoto Y."/>
            <person name="Mashiguchi K."/>
            <person name="Awai K."/>
            <person name="Shimojima M."/>
            <person name="Masuda S."/>
            <person name="Iwai M."/>
            <person name="Nobusawa T."/>
            <person name="Narise T."/>
            <person name="Kondo S."/>
            <person name="Saito H."/>
            <person name="Sato R."/>
            <person name="Murakawa M."/>
            <person name="Ihara Y."/>
            <person name="Oshima-Yamada Y."/>
            <person name="Ohtaka K."/>
            <person name="Satoh M."/>
            <person name="Sonobe K."/>
            <person name="Ishii M."/>
            <person name="Ohtani R."/>
            <person name="Kanamori-Sato M."/>
            <person name="Honoki R."/>
            <person name="Miyazaki D."/>
            <person name="Mochizuki H."/>
            <person name="Umetsu J."/>
            <person name="Higashi K."/>
            <person name="Shibata D."/>
            <person name="Kamiya Y."/>
            <person name="Sato N."/>
            <person name="Nakamura Y."/>
            <person name="Tabata S."/>
            <person name="Ida S."/>
            <person name="Kurokawa K."/>
            <person name="Ohta H."/>
        </authorList>
    </citation>
    <scope>NUCLEOTIDE SEQUENCE [LARGE SCALE GENOMIC DNA]</scope>
    <source>
        <strain evidence="13 14">NIES-2285</strain>
    </source>
</reference>
<dbReference type="Pfam" id="PF05093">
    <property type="entry name" value="CIAPIN1"/>
    <property type="match status" value="1"/>
</dbReference>
<comment type="domain">
    <text evidence="10">The C-terminal domain binds 2 Fe-S clusters but is otherwise mostly in an intrinsically disordered conformation.</text>
</comment>
<dbReference type="InterPro" id="IPR049011">
    <property type="entry name" value="Anamorsin_N_metazoan"/>
</dbReference>
<dbReference type="PANTHER" id="PTHR13273:SF14">
    <property type="entry name" value="ANAMORSIN"/>
    <property type="match status" value="1"/>
</dbReference>
<feature type="binding site" evidence="10">
    <location>
        <position position="326"/>
    </location>
    <ligand>
        <name>[4Fe-4S] cluster</name>
        <dbReference type="ChEBI" id="CHEBI:49883"/>
    </ligand>
</feature>
<dbReference type="STRING" id="105231.A0A1Y1I3Y4"/>
<dbReference type="GO" id="GO:0046872">
    <property type="term" value="F:metal ion binding"/>
    <property type="evidence" value="ECO:0007669"/>
    <property type="project" value="UniProtKB-KW"/>
</dbReference>
<dbReference type="OMA" id="ACKNCTW"/>
<feature type="binding site" evidence="10">
    <location>
        <position position="269"/>
    </location>
    <ligand>
        <name>[2Fe-2S] cluster</name>
        <dbReference type="ChEBI" id="CHEBI:190135"/>
    </ligand>
</feature>
<accession>A0A1Y1I3Y4</accession>
<evidence type="ECO:0000256" key="3">
    <source>
        <dbReference type="ARBA" id="ARBA00022485"/>
    </source>
</evidence>
<evidence type="ECO:0000259" key="11">
    <source>
        <dbReference type="Pfam" id="PF05093"/>
    </source>
</evidence>
<dbReference type="GO" id="GO:0051537">
    <property type="term" value="F:2 iron, 2 sulfur cluster binding"/>
    <property type="evidence" value="ECO:0007669"/>
    <property type="project" value="UniProtKB-UniRule"/>
</dbReference>
<name>A0A1Y1I3Y4_KLENI</name>
<dbReference type="HAMAP" id="MF_03115">
    <property type="entry name" value="Anamorsin"/>
    <property type="match status" value="1"/>
</dbReference>
<dbReference type="Pfam" id="PF20922">
    <property type="entry name" value="Anamorsin_N"/>
    <property type="match status" value="1"/>
</dbReference>
<feature type="binding site" evidence="10">
    <location>
        <position position="282"/>
    </location>
    <ligand>
        <name>[2Fe-2S] cluster</name>
        <dbReference type="ChEBI" id="CHEBI:190135"/>
    </ligand>
</feature>
<dbReference type="SUPFAM" id="SSF53335">
    <property type="entry name" value="S-adenosyl-L-methionine-dependent methyltransferases"/>
    <property type="match status" value="1"/>
</dbReference>
<dbReference type="GO" id="GO:0005737">
    <property type="term" value="C:cytoplasm"/>
    <property type="evidence" value="ECO:0000318"/>
    <property type="project" value="GO_Central"/>
</dbReference>
<comment type="domain">
    <text evidence="10">The twin Cx2C motifs are involved in the recognition by the mitochondrial MIA40-ERV1 disulfide relay system. The formation of 2 disulfide bonds in the Cx2C motifs through dithiol/disulfide exchange reactions effectively traps the protein in the mitochondrial intermembrane space.</text>
</comment>
<dbReference type="PANTHER" id="PTHR13273">
    <property type="entry name" value="ANAMORSIN"/>
    <property type="match status" value="1"/>
</dbReference>
<comment type="subcellular location">
    <subcellularLocation>
        <location evidence="10">Cytoplasm</location>
    </subcellularLocation>
    <subcellularLocation>
        <location evidence="10">Mitochondrion intermembrane space</location>
    </subcellularLocation>
</comment>
<evidence type="ECO:0000256" key="6">
    <source>
        <dbReference type="ARBA" id="ARBA00022723"/>
    </source>
</evidence>
<keyword evidence="4 10" id="KW-0963">Cytoplasm</keyword>
<evidence type="ECO:0000256" key="10">
    <source>
        <dbReference type="HAMAP-Rule" id="MF_03115"/>
    </source>
</evidence>
<evidence type="ECO:0000256" key="1">
    <source>
        <dbReference type="ARBA" id="ARBA00001966"/>
    </source>
</evidence>
<dbReference type="GO" id="GO:0016226">
    <property type="term" value="P:iron-sulfur cluster assembly"/>
    <property type="evidence" value="ECO:0000318"/>
    <property type="project" value="GO_Central"/>
</dbReference>
<keyword evidence="7 10" id="KW-0408">Iron</keyword>
<feature type="domain" description="Anamorsin C-terminal" evidence="11">
    <location>
        <begin position="272"/>
        <end position="342"/>
    </location>
</feature>
<feature type="binding site" evidence="10">
    <location>
        <position position="280"/>
    </location>
    <ligand>
        <name>[2Fe-2S] cluster</name>
        <dbReference type="ChEBI" id="CHEBI:190135"/>
    </ligand>
</feature>
<comment type="similarity">
    <text evidence="2 10">Belongs to the anamorsin family.</text>
</comment>
<feature type="binding site" evidence="10">
    <location>
        <position position="312"/>
    </location>
    <ligand>
        <name>[4Fe-4S] cluster</name>
        <dbReference type="ChEBI" id="CHEBI:49883"/>
    </ligand>
</feature>
<dbReference type="GO" id="GO:0051539">
    <property type="term" value="F:4 iron, 4 sulfur cluster binding"/>
    <property type="evidence" value="ECO:0007669"/>
    <property type="project" value="UniProtKB-KW"/>
</dbReference>
<sequence length="351" mass="36440">MAPSKAGLIVTTTQSLPFSVIGNFQAQFSLGSAVHVVTQAGQLGTLDAEPSSFGAVLSLSDVPGHHTDAFLAELSRVLQPGGTLQLQEPVARRKASQDEAKKLGGALVSRLQTQADVERLLLLAGFSAKENIPALPEGGLAKQWTGITPASIGSIQGPLVQPFAVKVQKPQWSTGTSFALKKKVAKSAASAAPNGAAKAPVRLSATDMDDVIMAPQPPAPAVPSTSGQSSVWKMTMDDDDAELVDEDALLTEEDMVRPALPNNPVTDDCGASGRKACKNCTCGRAEMEEADPKTTVKAVLTSDLLENPQSACGSCGLGDAFRCSGCPYKGLPAFRLGEKISLPTSFLTADA</sequence>
<keyword evidence="14" id="KW-1185">Reference proteome</keyword>
<comment type="subunit">
    <text evidence="10">Monomer.</text>
</comment>
<dbReference type="InterPro" id="IPR029063">
    <property type="entry name" value="SAM-dependent_MTases_sf"/>
</dbReference>
<evidence type="ECO:0000256" key="2">
    <source>
        <dbReference type="ARBA" id="ARBA00008169"/>
    </source>
</evidence>
<dbReference type="GO" id="GO:0009055">
    <property type="term" value="F:electron transfer activity"/>
    <property type="evidence" value="ECO:0007669"/>
    <property type="project" value="UniProtKB-UniRule"/>
</dbReference>
<feature type="binding site" evidence="10">
    <location>
        <position position="323"/>
    </location>
    <ligand>
        <name>[4Fe-4S] cluster</name>
        <dbReference type="ChEBI" id="CHEBI:49883"/>
    </ligand>
</feature>
<evidence type="ECO:0000256" key="5">
    <source>
        <dbReference type="ARBA" id="ARBA00022714"/>
    </source>
</evidence>
<evidence type="ECO:0000313" key="13">
    <source>
        <dbReference type="EMBL" id="GAQ84139.1"/>
    </source>
</evidence>
<comment type="caution">
    <text evidence="10">Lacks conserved residue(s) required for the propagation of feature annotation.</text>
</comment>
<dbReference type="InterPro" id="IPR046408">
    <property type="entry name" value="CIAPIN1"/>
</dbReference>
<feature type="short sequence motif" description="Cx2C motif 1" evidence="10">
    <location>
        <begin position="312"/>
        <end position="315"/>
    </location>
</feature>
<protein>
    <recommendedName>
        <fullName evidence="10">Anamorsin homolog</fullName>
    </recommendedName>
    <alternativeName>
        <fullName evidence="10">Fe-S cluster assembly protein DRE2 homolog</fullName>
    </alternativeName>
</protein>
<evidence type="ECO:0000256" key="8">
    <source>
        <dbReference type="ARBA" id="ARBA00023014"/>
    </source>
</evidence>
<feature type="region of interest" description="Fe-S binding site B" evidence="10">
    <location>
        <begin position="312"/>
        <end position="326"/>
    </location>
</feature>
<gene>
    <name evidence="13" type="ORF">KFL_001770250</name>
</gene>
<feature type="short sequence motif" description="Cx2C motif 2" evidence="10">
    <location>
        <begin position="323"/>
        <end position="326"/>
    </location>
</feature>
<feature type="domain" description="Anamorsin N-terminal" evidence="12">
    <location>
        <begin position="37"/>
        <end position="126"/>
    </location>
</feature>
<comment type="function">
    <text evidence="10">Component of the cytosolic iron-sulfur (Fe-S) protein assembly (CIA) machinery. Required for the maturation of extramitochondrial Fe-S proteins. Part of an electron transfer chain functioning in an early step of cytosolic Fe-S biogenesis, facilitating the de novo assembly of a [4Fe-4S] cluster on the cytosolic Fe-S scaffold complex. Electrons are transferred from NADPH via a FAD- and FMN-containing diflavin oxidoreductase. Together with the diflavin oxidoreductase, also required for the assembly of the diferric tyrosyl radical cofactor of ribonucleotide reductase (RNR), probably by providing electrons for reduction during radical cofactor maturation in the catalytic small subunit.</text>
</comment>
<organism evidence="13 14">
    <name type="scientific">Klebsormidium nitens</name>
    <name type="common">Green alga</name>
    <name type="synonym">Ulothrix nitens</name>
    <dbReference type="NCBI Taxonomy" id="105231"/>
    <lineage>
        <taxon>Eukaryota</taxon>
        <taxon>Viridiplantae</taxon>
        <taxon>Streptophyta</taxon>
        <taxon>Klebsormidiophyceae</taxon>
        <taxon>Klebsormidiales</taxon>
        <taxon>Klebsormidiaceae</taxon>
        <taxon>Klebsormidium</taxon>
    </lineage>
</organism>
<dbReference type="Proteomes" id="UP000054558">
    <property type="component" value="Unassembled WGS sequence"/>
</dbReference>
<feature type="binding site" evidence="10">
    <location>
        <position position="277"/>
    </location>
    <ligand>
        <name>[2Fe-2S] cluster</name>
        <dbReference type="ChEBI" id="CHEBI:190135"/>
    </ligand>
</feature>